<dbReference type="InterPro" id="IPR046231">
    <property type="entry name" value="DUF6264"/>
</dbReference>
<gene>
    <name evidence="3" type="ORF">SAMN06309945_1080</name>
</gene>
<protein>
    <submittedName>
        <fullName evidence="3">Uncharacterized protein</fullName>
    </submittedName>
</protein>
<reference evidence="3 4" key="1">
    <citation type="submission" date="2017-02" db="EMBL/GenBank/DDBJ databases">
        <authorList>
            <person name="Peterson S.W."/>
        </authorList>
    </citation>
    <scope>NUCLEOTIDE SEQUENCE [LARGE SCALE GENOMIC DNA]</scope>
    <source>
        <strain evidence="3 4">VKM Ac-2059</strain>
    </source>
</reference>
<evidence type="ECO:0000256" key="1">
    <source>
        <dbReference type="SAM" id="MobiDB-lite"/>
    </source>
</evidence>
<keyword evidence="2" id="KW-1133">Transmembrane helix</keyword>
<feature type="compositionally biased region" description="Basic and acidic residues" evidence="1">
    <location>
        <begin position="1"/>
        <end position="11"/>
    </location>
</feature>
<dbReference type="Proteomes" id="UP000190857">
    <property type="component" value="Unassembled WGS sequence"/>
</dbReference>
<evidence type="ECO:0000313" key="4">
    <source>
        <dbReference type="Proteomes" id="UP000190857"/>
    </source>
</evidence>
<keyword evidence="2" id="KW-0812">Transmembrane</keyword>
<dbReference type="Pfam" id="PF19779">
    <property type="entry name" value="DUF6264"/>
    <property type="match status" value="1"/>
</dbReference>
<feature type="transmembrane region" description="Helical" evidence="2">
    <location>
        <begin position="301"/>
        <end position="324"/>
    </location>
</feature>
<dbReference type="STRING" id="123320.SAMN06309945_1080"/>
<proteinExistence type="predicted"/>
<dbReference type="AlphaFoldDB" id="A0A1T5J0B4"/>
<feature type="transmembrane region" description="Helical" evidence="2">
    <location>
        <begin position="267"/>
        <end position="289"/>
    </location>
</feature>
<organism evidence="3 4">
    <name type="scientific">Okibacterium fritillariae</name>
    <dbReference type="NCBI Taxonomy" id="123320"/>
    <lineage>
        <taxon>Bacteria</taxon>
        <taxon>Bacillati</taxon>
        <taxon>Actinomycetota</taxon>
        <taxon>Actinomycetes</taxon>
        <taxon>Micrococcales</taxon>
        <taxon>Microbacteriaceae</taxon>
        <taxon>Okibacterium</taxon>
    </lineage>
</organism>
<feature type="compositionally biased region" description="Gly residues" evidence="1">
    <location>
        <begin position="161"/>
        <end position="179"/>
    </location>
</feature>
<feature type="compositionally biased region" description="Low complexity" evidence="1">
    <location>
        <begin position="94"/>
        <end position="106"/>
    </location>
</feature>
<evidence type="ECO:0000313" key="3">
    <source>
        <dbReference type="EMBL" id="SKC44794.1"/>
    </source>
</evidence>
<feature type="transmembrane region" description="Helical" evidence="2">
    <location>
        <begin position="226"/>
        <end position="247"/>
    </location>
</feature>
<feature type="compositionally biased region" description="Polar residues" evidence="1">
    <location>
        <begin position="134"/>
        <end position="149"/>
    </location>
</feature>
<feature type="compositionally biased region" description="Low complexity" evidence="1">
    <location>
        <begin position="37"/>
        <end position="63"/>
    </location>
</feature>
<keyword evidence="4" id="KW-1185">Reference proteome</keyword>
<sequence>MGDGSPQHDDAPETGADSRVPNDAPETGRTYGESVDAAAAAAASGSGSASSSAAASGSAAAASVRPERPAFGEYATPEEQRAAIRVPFDTEEGVPVVADADAPVAPVDHDGHAASSPASYGERVAGAQRPTPQPTGQDAPSTSGSSKPSRASARGESGAPSGNGSGSGTGNGSGTGTRSGSGSANGKQTPAGFFANAFGGGSSAATTADGPADGVAPARRDRLVTYLLLAFGLLVVLNTVSGIAALPASVRRVFEQWNIEGTPPVDLFVTLGWITTVVVVVMWVVALLWSLRAMRRGKLSWWIPVLCGVIVFVIAVVVFSVGSATDPTIMNSFMQRG</sequence>
<keyword evidence="2" id="KW-0472">Membrane</keyword>
<dbReference type="EMBL" id="FUZP01000001">
    <property type="protein sequence ID" value="SKC44794.1"/>
    <property type="molecule type" value="Genomic_DNA"/>
</dbReference>
<accession>A0A1T5J0B4</accession>
<name>A0A1T5J0B4_9MICO</name>
<evidence type="ECO:0000256" key="2">
    <source>
        <dbReference type="SAM" id="Phobius"/>
    </source>
</evidence>
<feature type="region of interest" description="Disordered" evidence="1">
    <location>
        <begin position="1"/>
        <end position="188"/>
    </location>
</feature>